<dbReference type="Proteomes" id="UP000282656">
    <property type="component" value="Unassembled WGS sequence"/>
</dbReference>
<keyword evidence="2" id="KW-1185">Reference proteome</keyword>
<dbReference type="OrthoDB" id="5505397at2"/>
<evidence type="ECO:0000313" key="1">
    <source>
        <dbReference type="EMBL" id="RKH68851.1"/>
    </source>
</evidence>
<comment type="caution">
    <text evidence="1">The sequence shown here is derived from an EMBL/GenBank/DDBJ whole genome shotgun (WGS) entry which is preliminary data.</text>
</comment>
<gene>
    <name evidence="1" type="ORF">D7X96_16650</name>
</gene>
<evidence type="ECO:0008006" key="3">
    <source>
        <dbReference type="Google" id="ProtNLM"/>
    </source>
</evidence>
<accession>A0A3A8QM16</accession>
<sequence>MGCAGGPSTLAEPERARGPWSEVPAVVMPTGERSIPISLLRDVADALLRLPGAKTCDPSTQRPIPGLSTEYCSTVYVAGTRDALSWRVTEPTRERHNRCTPFFAVEDADHPASQVWVVGYIHNHPCGALPSSPDLGAWPTDAFRPAVTMAEVRLIPGNPAPARFQDTFLEMASAVVAERQDGTRIFLRYFPSGEIEQWSEARKDWLLLGRCAPARAGGLSVAPRCEGGALRLLHE</sequence>
<evidence type="ECO:0000313" key="2">
    <source>
        <dbReference type="Proteomes" id="UP000282656"/>
    </source>
</evidence>
<dbReference type="EMBL" id="RAWM01000038">
    <property type="protein sequence ID" value="RKH68851.1"/>
    <property type="molecule type" value="Genomic_DNA"/>
</dbReference>
<protein>
    <recommendedName>
        <fullName evidence="3">JAB domain-containing protein</fullName>
    </recommendedName>
</protein>
<reference evidence="2" key="1">
    <citation type="submission" date="2018-09" db="EMBL/GenBank/DDBJ databases">
        <authorList>
            <person name="Livingstone P.G."/>
            <person name="Whitworth D.E."/>
        </authorList>
    </citation>
    <scope>NUCLEOTIDE SEQUENCE [LARGE SCALE GENOMIC DNA]</scope>
    <source>
        <strain evidence="2">AB047A</strain>
    </source>
</reference>
<name>A0A3A8QM16_9BACT</name>
<organism evidence="1 2">
    <name type="scientific">Corallococcus interemptor</name>
    <dbReference type="NCBI Taxonomy" id="2316720"/>
    <lineage>
        <taxon>Bacteria</taxon>
        <taxon>Pseudomonadati</taxon>
        <taxon>Myxococcota</taxon>
        <taxon>Myxococcia</taxon>
        <taxon>Myxococcales</taxon>
        <taxon>Cystobacterineae</taxon>
        <taxon>Myxococcaceae</taxon>
        <taxon>Corallococcus</taxon>
    </lineage>
</organism>
<proteinExistence type="predicted"/>
<dbReference type="AlphaFoldDB" id="A0A3A8QM16"/>